<dbReference type="CDD" id="cd06307">
    <property type="entry name" value="PBP1_sugar_binding"/>
    <property type="match status" value="1"/>
</dbReference>
<evidence type="ECO:0000256" key="2">
    <source>
        <dbReference type="ARBA" id="ARBA00023125"/>
    </source>
</evidence>
<name>A0A1C1Z141_9HYPH</name>
<dbReference type="Proteomes" id="UP000094795">
    <property type="component" value="Unassembled WGS sequence"/>
</dbReference>
<feature type="domain" description="HTH lacI-type" evidence="4">
    <location>
        <begin position="3"/>
        <end position="57"/>
    </location>
</feature>
<dbReference type="PANTHER" id="PTHR30146:SF152">
    <property type="entry name" value="TRANSCRIPTIONAL REGULATORY PROTEIN"/>
    <property type="match status" value="1"/>
</dbReference>
<dbReference type="PROSITE" id="PS00356">
    <property type="entry name" value="HTH_LACI_1"/>
    <property type="match status" value="1"/>
</dbReference>
<dbReference type="SUPFAM" id="SSF47413">
    <property type="entry name" value="lambda repressor-like DNA-binding domains"/>
    <property type="match status" value="1"/>
</dbReference>
<dbReference type="PRINTS" id="PR00036">
    <property type="entry name" value="HTHLACI"/>
</dbReference>
<reference evidence="5 6" key="1">
    <citation type="submission" date="2015-12" db="EMBL/GenBank/DDBJ databases">
        <authorList>
            <person name="Shamseldin A."/>
            <person name="Moawad H."/>
            <person name="Abd El-Rahim W.M."/>
            <person name="Sadowsky M.J."/>
        </authorList>
    </citation>
    <scope>NUCLEOTIDE SEQUENCE [LARGE SCALE GENOMIC DNA]</scope>
    <source>
        <strain evidence="5 6">JC234</strain>
    </source>
</reference>
<keyword evidence="3" id="KW-0804">Transcription</keyword>
<evidence type="ECO:0000313" key="6">
    <source>
        <dbReference type="Proteomes" id="UP000094795"/>
    </source>
</evidence>
<evidence type="ECO:0000256" key="3">
    <source>
        <dbReference type="ARBA" id="ARBA00023163"/>
    </source>
</evidence>
<dbReference type="OrthoDB" id="9805774at2"/>
<keyword evidence="6" id="KW-1185">Reference proteome</keyword>
<dbReference type="STRING" id="1480615.AWJ14_10440"/>
<dbReference type="CDD" id="cd01392">
    <property type="entry name" value="HTH_LacI"/>
    <property type="match status" value="1"/>
</dbReference>
<evidence type="ECO:0000259" key="4">
    <source>
        <dbReference type="PROSITE" id="PS50932"/>
    </source>
</evidence>
<dbReference type="GO" id="GO:0003700">
    <property type="term" value="F:DNA-binding transcription factor activity"/>
    <property type="evidence" value="ECO:0007669"/>
    <property type="project" value="TreeGrafter"/>
</dbReference>
<comment type="caution">
    <text evidence="5">The sequence shown here is derived from an EMBL/GenBank/DDBJ whole genome shotgun (WGS) entry which is preliminary data.</text>
</comment>
<organism evidence="5 6">
    <name type="scientific">Hoeflea olei</name>
    <dbReference type="NCBI Taxonomy" id="1480615"/>
    <lineage>
        <taxon>Bacteria</taxon>
        <taxon>Pseudomonadati</taxon>
        <taxon>Pseudomonadota</taxon>
        <taxon>Alphaproteobacteria</taxon>
        <taxon>Hyphomicrobiales</taxon>
        <taxon>Rhizobiaceae</taxon>
        <taxon>Hoeflea</taxon>
    </lineage>
</organism>
<dbReference type="InterPro" id="IPR010982">
    <property type="entry name" value="Lambda_DNA-bd_dom_sf"/>
</dbReference>
<keyword evidence="1" id="KW-0805">Transcription regulation</keyword>
<dbReference type="PROSITE" id="PS50932">
    <property type="entry name" value="HTH_LACI_2"/>
    <property type="match status" value="1"/>
</dbReference>
<dbReference type="InterPro" id="IPR028082">
    <property type="entry name" value="Peripla_BP_I"/>
</dbReference>
<dbReference type="EMBL" id="LQZT01000001">
    <property type="protein sequence ID" value="OCW59435.1"/>
    <property type="molecule type" value="Genomic_DNA"/>
</dbReference>
<dbReference type="RefSeq" id="WP_066174171.1">
    <property type="nucleotide sequence ID" value="NZ_LQZT01000001.1"/>
</dbReference>
<accession>A0A1C1Z141</accession>
<gene>
    <name evidence="5" type="ORF">AWJ14_10440</name>
</gene>
<keyword evidence="2" id="KW-0238">DNA-binding</keyword>
<dbReference type="SUPFAM" id="SSF53822">
    <property type="entry name" value="Periplasmic binding protein-like I"/>
    <property type="match status" value="1"/>
</dbReference>
<dbReference type="Gene3D" id="1.10.260.40">
    <property type="entry name" value="lambda repressor-like DNA-binding domains"/>
    <property type="match status" value="1"/>
</dbReference>
<dbReference type="PANTHER" id="PTHR30146">
    <property type="entry name" value="LACI-RELATED TRANSCRIPTIONAL REPRESSOR"/>
    <property type="match status" value="1"/>
</dbReference>
<evidence type="ECO:0000256" key="1">
    <source>
        <dbReference type="ARBA" id="ARBA00023015"/>
    </source>
</evidence>
<sequence>MRPTVHDIAAEAGVSLATVDRVLNRRPGVRRQTVEKVENAVTRLGYVRDVTAANLARRRVYPLVFIIPSGPNSFMRVLESEIASAMARSGVERTAIRIETVPPFDPAAIVRVLDALDPKQVSGVALVATDTPEVRAAVDRLSDQGVQVATLVSDLPGSRRVHFCGIDNVAAGRTAGNLIGRFCGGRSGKVLVVAGSMNLSDHMDRAAGFAAVLGREFPGLDIVGPIETNDDADTVRDAVTSALDQVSDIIAIYNLGAGNRGLIEALAHRRDRTLSVVAHEVTEHSRQALSDGVFDAVINQDCGHEVRSAIRVLKAHADGISPLSEQERIRIDIFLRDNLP</sequence>
<dbReference type="GO" id="GO:0000976">
    <property type="term" value="F:transcription cis-regulatory region binding"/>
    <property type="evidence" value="ECO:0007669"/>
    <property type="project" value="TreeGrafter"/>
</dbReference>
<dbReference type="SMART" id="SM00354">
    <property type="entry name" value="HTH_LACI"/>
    <property type="match status" value="1"/>
</dbReference>
<dbReference type="Pfam" id="PF13407">
    <property type="entry name" value="Peripla_BP_4"/>
    <property type="match status" value="1"/>
</dbReference>
<protein>
    <submittedName>
        <fullName evidence="5">LacI family transcriptional regulator</fullName>
    </submittedName>
</protein>
<dbReference type="InterPro" id="IPR000843">
    <property type="entry name" value="HTH_LacI"/>
</dbReference>
<evidence type="ECO:0000313" key="5">
    <source>
        <dbReference type="EMBL" id="OCW59435.1"/>
    </source>
</evidence>
<dbReference type="Gene3D" id="3.40.50.2300">
    <property type="match status" value="2"/>
</dbReference>
<dbReference type="InterPro" id="IPR025997">
    <property type="entry name" value="SBP_2_dom"/>
</dbReference>
<proteinExistence type="predicted"/>
<dbReference type="Pfam" id="PF00356">
    <property type="entry name" value="LacI"/>
    <property type="match status" value="1"/>
</dbReference>
<dbReference type="AlphaFoldDB" id="A0A1C1Z141"/>